<protein>
    <recommendedName>
        <fullName evidence="4">AAA domain containing protein</fullName>
    </recommendedName>
</protein>
<sequence length="385" mass="43119">MIEIKGGKKEQVVRHWFNDVHEGIVPRAKILDLFQEFDRVPKDEDISYGSFNGVIKKIQAEGHGASSVASADHHISQDGERVHSVVEVVPNVIRVEDMEFPSFGLFKTGKKIDDLFSDHEEGGGLYGGTVNIVIGESGVGKSTVMLDLLASIVDQNPEARILYISSEMTRNDIMFYYKKTPAIGKVPTLLLMDYVKSGQLAPVLEKSFNGEYDIILLDSYQDVLVKLKEVHGWKSTKAESWLTNMMIEAAEKCGNAVLAIQHMTKGGQYVGSTYLKHATTAMLEIRFDIGGNRYIEFSKNRRGGGGTGKRLYYSLDDTGAVVYDVARFNETEEMRNFEGTETLRQHDLTRQFENIFLNGNHDLDGDSVEEEQAPVVSSEFWPTEE</sequence>
<dbReference type="InterPro" id="IPR027417">
    <property type="entry name" value="P-loop_NTPase"/>
</dbReference>
<name>A0A6J5R913_9CAUD</name>
<proteinExistence type="predicted"/>
<dbReference type="EMBL" id="LR796916">
    <property type="protein sequence ID" value="CAB4175151.1"/>
    <property type="molecule type" value="Genomic_DNA"/>
</dbReference>
<evidence type="ECO:0000313" key="2">
    <source>
        <dbReference type="EMBL" id="CAB4175151.1"/>
    </source>
</evidence>
<reference evidence="3" key="1">
    <citation type="submission" date="2020-05" db="EMBL/GenBank/DDBJ databases">
        <authorList>
            <person name="Chiriac C."/>
            <person name="Salcher M."/>
            <person name="Ghai R."/>
            <person name="Kavagutti S V."/>
        </authorList>
    </citation>
    <scope>NUCLEOTIDE SEQUENCE</scope>
</reference>
<dbReference type="Pfam" id="PF13481">
    <property type="entry name" value="AAA_25"/>
    <property type="match status" value="1"/>
</dbReference>
<dbReference type="PRINTS" id="PR01874">
    <property type="entry name" value="DNAREPAIRADA"/>
</dbReference>
<dbReference type="Gene3D" id="3.40.50.300">
    <property type="entry name" value="P-loop containing nucleotide triphosphate hydrolases"/>
    <property type="match status" value="1"/>
</dbReference>
<feature type="region of interest" description="Disordered" evidence="1">
    <location>
        <begin position="363"/>
        <end position="385"/>
    </location>
</feature>
<accession>A0A6J5R913</accession>
<dbReference type="EMBL" id="LR797195">
    <property type="protein sequence ID" value="CAB4193483.1"/>
    <property type="molecule type" value="Genomic_DNA"/>
</dbReference>
<dbReference type="SUPFAM" id="SSF52540">
    <property type="entry name" value="P-loop containing nucleoside triphosphate hydrolases"/>
    <property type="match status" value="1"/>
</dbReference>
<evidence type="ECO:0000256" key="1">
    <source>
        <dbReference type="SAM" id="MobiDB-lite"/>
    </source>
</evidence>
<evidence type="ECO:0008006" key="4">
    <source>
        <dbReference type="Google" id="ProtNLM"/>
    </source>
</evidence>
<organism evidence="3">
    <name type="scientific">uncultured Caudovirales phage</name>
    <dbReference type="NCBI Taxonomy" id="2100421"/>
    <lineage>
        <taxon>Viruses</taxon>
        <taxon>Duplodnaviria</taxon>
        <taxon>Heunggongvirae</taxon>
        <taxon>Uroviricota</taxon>
        <taxon>Caudoviricetes</taxon>
        <taxon>Peduoviridae</taxon>
        <taxon>Maltschvirus</taxon>
        <taxon>Maltschvirus maltsch</taxon>
    </lineage>
</organism>
<gene>
    <name evidence="3" type="ORF">UFOVP1247_84</name>
    <name evidence="2" type="ORF">UFOVP970_124</name>
</gene>
<evidence type="ECO:0000313" key="3">
    <source>
        <dbReference type="EMBL" id="CAB4193483.1"/>
    </source>
</evidence>